<name>A0A2C6DLI5_9GAMM</name>
<feature type="region of interest" description="Disordered" evidence="1">
    <location>
        <begin position="284"/>
        <end position="304"/>
    </location>
</feature>
<keyword evidence="3" id="KW-1185">Reference proteome</keyword>
<evidence type="ECO:0000313" key="3">
    <source>
        <dbReference type="Proteomes" id="UP000224974"/>
    </source>
</evidence>
<feature type="compositionally biased region" description="Basic and acidic residues" evidence="1">
    <location>
        <begin position="284"/>
        <end position="297"/>
    </location>
</feature>
<protein>
    <submittedName>
        <fullName evidence="2">Uncharacterized protein</fullName>
    </submittedName>
</protein>
<evidence type="ECO:0000313" key="2">
    <source>
        <dbReference type="EMBL" id="PHI29681.1"/>
    </source>
</evidence>
<dbReference type="AlphaFoldDB" id="A0A2C6DLI5"/>
<organism evidence="2 3">
    <name type="scientific">Budvicia aquatica</name>
    <dbReference type="NCBI Taxonomy" id="82979"/>
    <lineage>
        <taxon>Bacteria</taxon>
        <taxon>Pseudomonadati</taxon>
        <taxon>Pseudomonadota</taxon>
        <taxon>Gammaproteobacteria</taxon>
        <taxon>Enterobacterales</taxon>
        <taxon>Budviciaceae</taxon>
        <taxon>Budvicia</taxon>
    </lineage>
</organism>
<dbReference type="STRING" id="1111728.GCA_000427805_00585"/>
<accession>A0A2C6DLI5</accession>
<evidence type="ECO:0000256" key="1">
    <source>
        <dbReference type="SAM" id="MobiDB-lite"/>
    </source>
</evidence>
<sequence length="570" mass="63396">MANKDIVDSNGINKSTAAMKNYTKSIKDASEAFGKLSEVSGTYNKNVNRYKTLRVKIDKDVISRYSSPYVESDSDRRTRTVFNGIGLIGGKYGKYADVTKLYVNAAIDEKQADQKKENKTVATSFKNYETLNLKDNKTKDEFEFEADYKYYLEGKLKLLNDEKNRERISALNAYTESKNRKVFKGEGENGRDFIIEPDAKNINRKKVDLNNAEIEYEKSNRMLKDFNGGLSSSSFNDSIKDVANIGRGDNSADDLSKINMLYIQQHGCVSELIRMKREEREEERLAREAAQEEEKRQAVNAGRKSAQNILDDRVSPIDKVAIDERNQLEAINQLQQNDPLGAEGLLFHRTYEDAKTAITEKASETRKAMMDQERQQDMALINTGLGSMSTAANGMMDILEKSGKKQSNSYKVMFALSKSFAVAQASLSLYTAVMKAMGEANSMPERFANIAAAMASGVQFMSVIQGISMSGQAHAGIDYIPREGTWLLDRGERVVDSRTNADLKQYLNNSNRSSGGSSISVNVPLSVQSQDSGNRSASVEDANLLAGLIKSKVYEIVTNEQRPGGLLSRG</sequence>
<dbReference type="OrthoDB" id="79849at2"/>
<dbReference type="EMBL" id="PDDX01000001">
    <property type="protein sequence ID" value="PHI29681.1"/>
    <property type="molecule type" value="Genomic_DNA"/>
</dbReference>
<comment type="caution">
    <text evidence="2">The sequence shown here is derived from an EMBL/GenBank/DDBJ whole genome shotgun (WGS) entry which is preliminary data.</text>
</comment>
<gene>
    <name evidence="2" type="ORF">CRN84_10220</name>
</gene>
<reference evidence="3" key="1">
    <citation type="submission" date="2017-09" db="EMBL/GenBank/DDBJ databases">
        <title>FDA dAtabase for Regulatory Grade micrObial Sequences (FDA-ARGOS): Supporting development and validation of Infectious Disease Dx tests.</title>
        <authorList>
            <person name="Minogue T."/>
            <person name="Wolcott M."/>
            <person name="Wasieloski L."/>
            <person name="Aguilar W."/>
            <person name="Moore D."/>
            <person name="Tallon L."/>
            <person name="Sadzewicz L."/>
            <person name="Ott S."/>
            <person name="Zhao X."/>
            <person name="Nagaraj S."/>
            <person name="Vavikolanu K."/>
            <person name="Aluvathingal J."/>
            <person name="Nadendla S."/>
            <person name="Sichtig H."/>
        </authorList>
    </citation>
    <scope>NUCLEOTIDE SEQUENCE [LARGE SCALE GENOMIC DNA]</scope>
    <source>
        <strain evidence="3">FDAARGOS_387</strain>
    </source>
</reference>
<dbReference type="Proteomes" id="UP000224974">
    <property type="component" value="Unassembled WGS sequence"/>
</dbReference>
<dbReference type="RefSeq" id="WP_029093188.1">
    <property type="nucleotide sequence ID" value="NZ_PDDX01000001.1"/>
</dbReference>
<proteinExistence type="predicted"/>